<evidence type="ECO:0000259" key="1">
    <source>
        <dbReference type="Pfam" id="PF00534"/>
    </source>
</evidence>
<reference evidence="2 3" key="1">
    <citation type="submission" date="2020-07" db="EMBL/GenBank/DDBJ databases">
        <title>Complete genome and description of Chryseobacterium manosquense strain Marseille-Q2069 sp. nov.</title>
        <authorList>
            <person name="Boxberger M."/>
        </authorList>
    </citation>
    <scope>NUCLEOTIDE SEQUENCE [LARGE SCALE GENOMIC DNA]</scope>
    <source>
        <strain evidence="2 3">Marseille-Q2069</strain>
    </source>
</reference>
<dbReference type="PANTHER" id="PTHR12526:SF630">
    <property type="entry name" value="GLYCOSYLTRANSFERASE"/>
    <property type="match status" value="1"/>
</dbReference>
<evidence type="ECO:0000313" key="2">
    <source>
        <dbReference type="EMBL" id="QNS42785.1"/>
    </source>
</evidence>
<protein>
    <submittedName>
        <fullName evidence="2">Glycosyltransferase</fullName>
    </submittedName>
</protein>
<dbReference type="Proteomes" id="UP000516438">
    <property type="component" value="Chromosome"/>
</dbReference>
<keyword evidence="3" id="KW-1185">Reference proteome</keyword>
<dbReference type="KEGG" id="cmaq:H0S70_13325"/>
<gene>
    <name evidence="2" type="ORF">H0S70_13325</name>
</gene>
<accession>A0A7H1E0M7</accession>
<dbReference type="EMBL" id="CP060203">
    <property type="protein sequence ID" value="QNS42785.1"/>
    <property type="molecule type" value="Genomic_DNA"/>
</dbReference>
<dbReference type="GO" id="GO:0016757">
    <property type="term" value="F:glycosyltransferase activity"/>
    <property type="evidence" value="ECO:0007669"/>
    <property type="project" value="InterPro"/>
</dbReference>
<dbReference type="Pfam" id="PF00534">
    <property type="entry name" value="Glycos_transf_1"/>
    <property type="match status" value="1"/>
</dbReference>
<dbReference type="InterPro" id="IPR001296">
    <property type="entry name" value="Glyco_trans_1"/>
</dbReference>
<feature type="domain" description="Glycosyl transferase family 1" evidence="1">
    <location>
        <begin position="218"/>
        <end position="370"/>
    </location>
</feature>
<dbReference type="CDD" id="cd03811">
    <property type="entry name" value="GT4_GT28_WabH-like"/>
    <property type="match status" value="1"/>
</dbReference>
<dbReference type="PANTHER" id="PTHR12526">
    <property type="entry name" value="GLYCOSYLTRANSFERASE"/>
    <property type="match status" value="1"/>
</dbReference>
<proteinExistence type="predicted"/>
<organism evidence="2 3">
    <name type="scientific">Chryseobacterium manosquense</name>
    <dbReference type="NCBI Taxonomy" id="2754694"/>
    <lineage>
        <taxon>Bacteria</taxon>
        <taxon>Pseudomonadati</taxon>
        <taxon>Bacteroidota</taxon>
        <taxon>Flavobacteriia</taxon>
        <taxon>Flavobacteriales</taxon>
        <taxon>Weeksellaceae</taxon>
        <taxon>Chryseobacterium group</taxon>
        <taxon>Chryseobacterium</taxon>
    </lineage>
</organism>
<dbReference type="AlphaFoldDB" id="A0A7H1E0M7"/>
<dbReference type="SUPFAM" id="SSF53756">
    <property type="entry name" value="UDP-Glycosyltransferase/glycogen phosphorylase"/>
    <property type="match status" value="1"/>
</dbReference>
<dbReference type="Gene3D" id="3.40.50.2000">
    <property type="entry name" value="Glycogen Phosphorylase B"/>
    <property type="match status" value="2"/>
</dbReference>
<keyword evidence="2" id="KW-0808">Transferase</keyword>
<evidence type="ECO:0000313" key="3">
    <source>
        <dbReference type="Proteomes" id="UP000516438"/>
    </source>
</evidence>
<name>A0A7H1E0M7_9FLAO</name>
<sequence>MKKKLLFIIPSLSAGGAEKSLVNLLSTMDASQYSVDLFMFSDEGLFRNQLPEWVRILPKNTGLHDFQKPLLSSFLSFIKKGKFLLAKSRLQFFLKNQFIQNKGMAEQYSWPYLRNACTTLPDEYDAAIGFLEKSSNYFVVDRVRAKKKIGFIHNDYQQLALDKHIDEPYFRELTSVATVSEECVEVLKEEFPQLKNKFKLVPNIVSSRLIHSLSGEYSIDLHPNEMVSIGRLHSQKGFDLAIEAARILKNKNISFHWSIIGEGSEREFLQQMIDRYQLQHHVSLIGLRDNPYPYIKAAKVFVQSSRYEGKSIAVDEAKILAKPIVLTNFSTAKDQIEHSVNGLIVEMTPEAIAEGIMKYLEDYSFAEKVSAQLASGNFGTEHEIKKFYQLINE</sequence>